<protein>
    <submittedName>
        <fullName evidence="2">Uncharacterized protein</fullName>
    </submittedName>
</protein>
<gene>
    <name evidence="2" type="ORF">UFOVP242_41</name>
</gene>
<proteinExistence type="predicted"/>
<evidence type="ECO:0000313" key="2">
    <source>
        <dbReference type="EMBL" id="CAB5221721.1"/>
    </source>
</evidence>
<dbReference type="EMBL" id="LR798294">
    <property type="protein sequence ID" value="CAB5221721.1"/>
    <property type="molecule type" value="Genomic_DNA"/>
</dbReference>
<sequence>MTTLLSASHAQTTYDSKTLVDTNNASTSVSTVNSTNTNNNNNVNINTTTVDSKSVNVNTNINDSKSVSTNTNYQYGTMTNNNNNVSTSTATSTNTNNNNNVSTSTSVSDNKNVNLNTSTSTSLSDNKNVNLNTSTSVSDNKNVNISTSVSDSKQIIDSSNLNTNINKSEITQKVVQPPPTAIAPAMMSGGNSDLCSTGVSGAVQTQIFGVAGGGTTRDLNCERLKLSKTLYDMGMKVAAVATMCQDRRVYDAMIAAGTPCPFEGKIGEQARAAWEANPEKIPELEDHKKDKENAAKNIGLGAIGAYLLHRIF</sequence>
<evidence type="ECO:0000256" key="1">
    <source>
        <dbReference type="SAM" id="MobiDB-lite"/>
    </source>
</evidence>
<feature type="region of interest" description="Disordered" evidence="1">
    <location>
        <begin position="77"/>
        <end position="113"/>
    </location>
</feature>
<organism evidence="2">
    <name type="scientific">uncultured Caudovirales phage</name>
    <dbReference type="NCBI Taxonomy" id="2100421"/>
    <lineage>
        <taxon>Viruses</taxon>
        <taxon>Duplodnaviria</taxon>
        <taxon>Heunggongvirae</taxon>
        <taxon>Uroviricota</taxon>
        <taxon>Caudoviricetes</taxon>
        <taxon>Peduoviridae</taxon>
        <taxon>Maltschvirus</taxon>
        <taxon>Maltschvirus maltsch</taxon>
    </lineage>
</organism>
<reference evidence="2" key="1">
    <citation type="submission" date="2020-05" db="EMBL/GenBank/DDBJ databases">
        <authorList>
            <person name="Chiriac C."/>
            <person name="Salcher M."/>
            <person name="Ghai R."/>
            <person name="Kavagutti S V."/>
        </authorList>
    </citation>
    <scope>NUCLEOTIDE SEQUENCE</scope>
</reference>
<accession>A0A6J7WUR2</accession>
<name>A0A6J7WUR2_9CAUD</name>